<keyword evidence="7" id="KW-1185">Reference proteome</keyword>
<dbReference type="Gene3D" id="3.40.640.10">
    <property type="entry name" value="Type I PLP-dependent aspartate aminotransferase-like (Major domain)"/>
    <property type="match status" value="1"/>
</dbReference>
<dbReference type="Gene3D" id="3.90.1150.10">
    <property type="entry name" value="Aspartate Aminotransferase, domain 1"/>
    <property type="match status" value="1"/>
</dbReference>
<dbReference type="Proteomes" id="UP001500166">
    <property type="component" value="Unassembled WGS sequence"/>
</dbReference>
<dbReference type="NCBIfam" id="NF002878">
    <property type="entry name" value="PRK03321.1"/>
    <property type="match status" value="1"/>
</dbReference>
<dbReference type="InterPro" id="IPR015422">
    <property type="entry name" value="PyrdxlP-dep_Trfase_small"/>
</dbReference>
<feature type="region of interest" description="Disordered" evidence="4">
    <location>
        <begin position="1"/>
        <end position="20"/>
    </location>
</feature>
<dbReference type="InterPro" id="IPR004839">
    <property type="entry name" value="Aminotransferase_I/II_large"/>
</dbReference>
<sequence>MSNATPSADSSGAEQNAERVSPRAALAQLPAYAAGKPAVEVPGLVAYKLASNENPYGPVPAVRQALHDFDLFNRYPDPSATVLCEALAGYLSVPAADIVAGAGSLGALNQLLAAFAGTGQDGQPDEVIYAWRSFEAYPISVGLAGAQSVQVPNLPDGSHDLDAMADAVNDRTRVILLCTPNNPTGPSLRAQDVHEFMKRIPSRVLVVIDEAYWEFQRAENLVNGIDFYRQYPNVVALRTLSKAHGLAGLRVGYTVSQPHVTQYLRQATPAFSVTQVAQLAAVASIENIDQVEERVQQVVDERERVLAGLDELGWQYPETQANFVWLPLGEHSQGFAELCDDHALSVRRFGSEGVRVSFGEAEANTRLLELCAQYPHPSTMPMSSTN</sequence>
<dbReference type="PANTHER" id="PTHR43643:SF3">
    <property type="entry name" value="HISTIDINOL-PHOSPHATE AMINOTRANSFERASE"/>
    <property type="match status" value="1"/>
</dbReference>
<dbReference type="PANTHER" id="PTHR43643">
    <property type="entry name" value="HISTIDINOL-PHOSPHATE AMINOTRANSFERASE 2"/>
    <property type="match status" value="1"/>
</dbReference>
<evidence type="ECO:0000256" key="1">
    <source>
        <dbReference type="ARBA" id="ARBA00022576"/>
    </source>
</evidence>
<keyword evidence="2" id="KW-0808">Transferase</keyword>
<reference evidence="6 7" key="1">
    <citation type="journal article" date="2019" name="Int. J. Syst. Evol. Microbiol.">
        <title>The Global Catalogue of Microorganisms (GCM) 10K type strain sequencing project: providing services to taxonomists for standard genome sequencing and annotation.</title>
        <authorList>
            <consortium name="The Broad Institute Genomics Platform"/>
            <consortium name="The Broad Institute Genome Sequencing Center for Infectious Disease"/>
            <person name="Wu L."/>
            <person name="Ma J."/>
        </authorList>
    </citation>
    <scope>NUCLEOTIDE SEQUENCE [LARGE SCALE GENOMIC DNA]</scope>
    <source>
        <strain evidence="6 7">JCM 15914</strain>
    </source>
</reference>
<name>A0ABN2Y169_9MICC</name>
<evidence type="ECO:0000313" key="7">
    <source>
        <dbReference type="Proteomes" id="UP001500166"/>
    </source>
</evidence>
<evidence type="ECO:0000313" key="6">
    <source>
        <dbReference type="EMBL" id="GAA2119679.1"/>
    </source>
</evidence>
<feature type="compositionally biased region" description="Polar residues" evidence="4">
    <location>
        <begin position="1"/>
        <end position="14"/>
    </location>
</feature>
<dbReference type="InterPro" id="IPR015424">
    <property type="entry name" value="PyrdxlP-dep_Trfase"/>
</dbReference>
<organism evidence="6 7">
    <name type="scientific">Kocuria atrinae</name>
    <dbReference type="NCBI Taxonomy" id="592377"/>
    <lineage>
        <taxon>Bacteria</taxon>
        <taxon>Bacillati</taxon>
        <taxon>Actinomycetota</taxon>
        <taxon>Actinomycetes</taxon>
        <taxon>Micrococcales</taxon>
        <taxon>Micrococcaceae</taxon>
        <taxon>Kocuria</taxon>
    </lineage>
</organism>
<evidence type="ECO:0000259" key="5">
    <source>
        <dbReference type="Pfam" id="PF00155"/>
    </source>
</evidence>
<dbReference type="RefSeq" id="WP_344224962.1">
    <property type="nucleotide sequence ID" value="NZ_BAAAQA010000020.1"/>
</dbReference>
<protein>
    <submittedName>
        <fullName evidence="6">Histidinol-phosphate transaminase</fullName>
    </submittedName>
</protein>
<evidence type="ECO:0000256" key="4">
    <source>
        <dbReference type="SAM" id="MobiDB-lite"/>
    </source>
</evidence>
<accession>A0ABN2Y169</accession>
<dbReference type="SUPFAM" id="SSF53383">
    <property type="entry name" value="PLP-dependent transferases"/>
    <property type="match status" value="1"/>
</dbReference>
<dbReference type="Pfam" id="PF00155">
    <property type="entry name" value="Aminotran_1_2"/>
    <property type="match status" value="1"/>
</dbReference>
<evidence type="ECO:0000256" key="3">
    <source>
        <dbReference type="ARBA" id="ARBA00022898"/>
    </source>
</evidence>
<evidence type="ECO:0000256" key="2">
    <source>
        <dbReference type="ARBA" id="ARBA00022679"/>
    </source>
</evidence>
<dbReference type="InterPro" id="IPR024892">
    <property type="entry name" value="ArAT"/>
</dbReference>
<comment type="caution">
    <text evidence="6">The sequence shown here is derived from an EMBL/GenBank/DDBJ whole genome shotgun (WGS) entry which is preliminary data.</text>
</comment>
<dbReference type="EMBL" id="BAAAQA010000020">
    <property type="protein sequence ID" value="GAA2119679.1"/>
    <property type="molecule type" value="Genomic_DNA"/>
</dbReference>
<dbReference type="InterPro" id="IPR015421">
    <property type="entry name" value="PyrdxlP-dep_Trfase_major"/>
</dbReference>
<feature type="domain" description="Aminotransferase class I/classII large" evidence="5">
    <location>
        <begin position="48"/>
        <end position="369"/>
    </location>
</feature>
<dbReference type="InterPro" id="IPR050106">
    <property type="entry name" value="HistidinolP_aminotransfase"/>
</dbReference>
<dbReference type="CDD" id="cd00609">
    <property type="entry name" value="AAT_like"/>
    <property type="match status" value="1"/>
</dbReference>
<keyword evidence="3" id="KW-0663">Pyridoxal phosphate</keyword>
<proteinExistence type="predicted"/>
<gene>
    <name evidence="6" type="primary">hisC_1</name>
    <name evidence="6" type="ORF">GCM10009824_20800</name>
</gene>
<keyword evidence="1" id="KW-0032">Aminotransferase</keyword>